<dbReference type="EMBL" id="AAHTQM010000020">
    <property type="protein sequence ID" value="ECA2823713.1"/>
    <property type="molecule type" value="Genomic_DNA"/>
</dbReference>
<keyword evidence="3" id="KW-0540">Nuclease</keyword>
<dbReference type="GO" id="GO:0004519">
    <property type="term" value="F:endonuclease activity"/>
    <property type="evidence" value="ECO:0007669"/>
    <property type="project" value="UniProtKB-KW"/>
</dbReference>
<dbReference type="Pfam" id="PF13392">
    <property type="entry name" value="HNH_3"/>
    <property type="match status" value="1"/>
</dbReference>
<dbReference type="AlphaFoldDB" id="A0A5Y0UZW1"/>
<dbReference type="SUPFAM" id="SSF54060">
    <property type="entry name" value="His-Me finger endonucleases"/>
    <property type="match status" value="1"/>
</dbReference>
<keyword evidence="3" id="KW-0378">Hydrolase</keyword>
<sequence>MNGTTSTGDSIVSHPSIEDIRKNFTYDAETGILYAANRTRRTDLNGKPVGCQHGNGYLDVRLGKKLYYVHRICFAHYYGYWPEAVDHINGNRADNRICNLRDANKQLNGLNRGMDCDNSTGYKGVSYRKDTNNYMWQFVVEGKKYTKSGFATALDAYKHKVAFINALNSAASEFLKP</sequence>
<dbReference type="EMBL" id="AAHYMQ010000037">
    <property type="protein sequence ID" value="ECB7363073.1"/>
    <property type="molecule type" value="Genomic_DNA"/>
</dbReference>
<comment type="caution">
    <text evidence="3">The sequence shown here is derived from an EMBL/GenBank/DDBJ whole genome shotgun (WGS) entry which is preliminary data.</text>
</comment>
<dbReference type="Gene3D" id="3.90.75.20">
    <property type="match status" value="1"/>
</dbReference>
<proteinExistence type="predicted"/>
<reference evidence="3" key="1">
    <citation type="submission" date="2019-03" db="EMBL/GenBank/DDBJ databases">
        <authorList>
            <person name="Ashton P.M."/>
            <person name="Dallman T."/>
            <person name="Nair S."/>
            <person name="De Pinna E."/>
            <person name="Peters T."/>
            <person name="Grant K."/>
        </authorList>
    </citation>
    <scope>NUCLEOTIDE SEQUENCE</scope>
    <source>
        <strain evidence="3">257022</strain>
        <strain evidence="2">650020</strain>
    </source>
</reference>
<accession>A0A5Y0UZW1</accession>
<evidence type="ECO:0000259" key="1">
    <source>
        <dbReference type="Pfam" id="PF13392"/>
    </source>
</evidence>
<organism evidence="3">
    <name type="scientific">Salmonella enterica subsp. enterica serovar Corvallis</name>
    <dbReference type="NCBI Taxonomy" id="593905"/>
    <lineage>
        <taxon>Bacteria</taxon>
        <taxon>Pseudomonadati</taxon>
        <taxon>Pseudomonadota</taxon>
        <taxon>Gammaproteobacteria</taxon>
        <taxon>Enterobacterales</taxon>
        <taxon>Enterobacteriaceae</taxon>
        <taxon>Salmonella</taxon>
    </lineage>
</organism>
<dbReference type="InterPro" id="IPR044925">
    <property type="entry name" value="His-Me_finger_sf"/>
</dbReference>
<gene>
    <name evidence="3" type="ORF">E1C04_23845</name>
    <name evidence="2" type="ORF">EJI58_19600</name>
</gene>
<evidence type="ECO:0000313" key="2">
    <source>
        <dbReference type="EMBL" id="ECA2823713.1"/>
    </source>
</evidence>
<dbReference type="InterPro" id="IPR003615">
    <property type="entry name" value="HNH_nuc"/>
</dbReference>
<name>A0A5Y0UZW1_SALET</name>
<protein>
    <submittedName>
        <fullName evidence="3">HNH endonuclease</fullName>
    </submittedName>
</protein>
<evidence type="ECO:0000313" key="3">
    <source>
        <dbReference type="EMBL" id="ECB7363073.1"/>
    </source>
</evidence>
<keyword evidence="3" id="KW-0255">Endonuclease</keyword>
<feature type="domain" description="HNH nuclease" evidence="1">
    <location>
        <begin position="67"/>
        <end position="109"/>
    </location>
</feature>